<keyword evidence="3" id="KW-1185">Reference proteome</keyword>
<feature type="compositionally biased region" description="Basic and acidic residues" evidence="1">
    <location>
        <begin position="33"/>
        <end position="46"/>
    </location>
</feature>
<evidence type="ECO:0000313" key="3">
    <source>
        <dbReference type="Proteomes" id="UP000647017"/>
    </source>
</evidence>
<protein>
    <submittedName>
        <fullName evidence="2">Uncharacterized protein</fullName>
    </submittedName>
</protein>
<reference evidence="2 3" key="1">
    <citation type="submission" date="2021-01" db="EMBL/GenBank/DDBJ databases">
        <title>Whole genome shotgun sequence of Verrucosispora andamanensis NBRC 109075.</title>
        <authorList>
            <person name="Komaki H."/>
            <person name="Tamura T."/>
        </authorList>
    </citation>
    <scope>NUCLEOTIDE SEQUENCE [LARGE SCALE GENOMIC DNA]</scope>
    <source>
        <strain evidence="2 3">NBRC 109075</strain>
    </source>
</reference>
<sequence>MARSLTPAAVRPGCSSQQKAPEQEQCGGEDDFPIERLGGKAQQKHDCSHRHSRRPDAADDLPRPVSHHGSLVAVGGPVGHTAHAQAVSDRRPLPGVSRRRP</sequence>
<proteinExistence type="predicted"/>
<gene>
    <name evidence="2" type="ORF">Van01_35020</name>
</gene>
<accession>A0ABQ4HXB5</accession>
<evidence type="ECO:0000313" key="2">
    <source>
        <dbReference type="EMBL" id="GIJ10288.1"/>
    </source>
</evidence>
<name>A0ABQ4HXB5_9ACTN</name>
<comment type="caution">
    <text evidence="2">The sequence shown here is derived from an EMBL/GenBank/DDBJ whole genome shotgun (WGS) entry which is preliminary data.</text>
</comment>
<dbReference type="EMBL" id="BOOZ01000018">
    <property type="protein sequence ID" value="GIJ10288.1"/>
    <property type="molecule type" value="Genomic_DNA"/>
</dbReference>
<dbReference type="Proteomes" id="UP000647017">
    <property type="component" value="Unassembled WGS sequence"/>
</dbReference>
<feature type="region of interest" description="Disordered" evidence="1">
    <location>
        <begin position="1"/>
        <end position="101"/>
    </location>
</feature>
<evidence type="ECO:0000256" key="1">
    <source>
        <dbReference type="SAM" id="MobiDB-lite"/>
    </source>
</evidence>
<organism evidence="2 3">
    <name type="scientific">Micromonospora andamanensis</name>
    <dbReference type="NCBI Taxonomy" id="1287068"/>
    <lineage>
        <taxon>Bacteria</taxon>
        <taxon>Bacillati</taxon>
        <taxon>Actinomycetota</taxon>
        <taxon>Actinomycetes</taxon>
        <taxon>Micromonosporales</taxon>
        <taxon>Micromonosporaceae</taxon>
        <taxon>Micromonospora</taxon>
    </lineage>
</organism>